<reference evidence="1" key="1">
    <citation type="submission" date="2022-08" db="UniProtKB">
        <authorList>
            <consortium name="EnsemblMetazoa"/>
        </authorList>
    </citation>
    <scope>IDENTIFICATION</scope>
</reference>
<proteinExistence type="predicted"/>
<dbReference type="Proteomes" id="UP000075882">
    <property type="component" value="Unassembled WGS sequence"/>
</dbReference>
<protein>
    <submittedName>
        <fullName evidence="1">Uncharacterized protein</fullName>
    </submittedName>
</protein>
<dbReference type="AlphaFoldDB" id="A0A8W7NXW6"/>
<accession>A0A8W7NXW6</accession>
<dbReference type="EnsemblMetazoa" id="ACOM022428-RA">
    <property type="protein sequence ID" value="ACOM022428-PA.1"/>
    <property type="gene ID" value="ACOM022428"/>
</dbReference>
<name>A0A8W7NXW6_ANOCL</name>
<sequence>MRRISRGIIASATSIRSSGTGALFWQLFSPWSLQKPSAFITDVSPQSQAPPACDRNMLKSWFWWLPRLKQSRQIDMHGEMPHVRHRYATTCGSKRKPEAVRVCLGAASA</sequence>
<organism evidence="1">
    <name type="scientific">Anopheles coluzzii</name>
    <name type="common">African malaria mosquito</name>
    <dbReference type="NCBI Taxonomy" id="1518534"/>
    <lineage>
        <taxon>Eukaryota</taxon>
        <taxon>Metazoa</taxon>
        <taxon>Ecdysozoa</taxon>
        <taxon>Arthropoda</taxon>
        <taxon>Hexapoda</taxon>
        <taxon>Insecta</taxon>
        <taxon>Pterygota</taxon>
        <taxon>Neoptera</taxon>
        <taxon>Endopterygota</taxon>
        <taxon>Diptera</taxon>
        <taxon>Nematocera</taxon>
        <taxon>Culicoidea</taxon>
        <taxon>Culicidae</taxon>
        <taxon>Anophelinae</taxon>
        <taxon>Anopheles</taxon>
    </lineage>
</organism>
<evidence type="ECO:0000313" key="1">
    <source>
        <dbReference type="EnsemblMetazoa" id="ACOM022428-PA.1"/>
    </source>
</evidence>